<sequence>MIETLTNQVSIPVCLSLSACVISVLSSELNAQNPPSFVMPSGNIYCALIGKDNNMLRCEIQSMLNPLPPQPYPNYCQFDWGAGFLLPQQGKPEVLCISDTIAGTNNILSYGKTWQHSGFKCISQRTGLMCGNPGGHGFFLSRQQWQAF</sequence>
<protein>
    <submittedName>
        <fullName evidence="1">Uncharacterized protein</fullName>
    </submittedName>
</protein>
<dbReference type="AlphaFoldDB" id="A0A552ARC0"/>
<reference evidence="1 2" key="1">
    <citation type="submission" date="2019-01" db="EMBL/GenBank/DDBJ databases">
        <title>Coherence of Microcystis species and biogeography revealed through population genomics.</title>
        <authorList>
            <person name="Perez-Carrascal O.M."/>
            <person name="Terrat Y."/>
            <person name="Giani A."/>
            <person name="Fortin N."/>
            <person name="Tromas N."/>
            <person name="Shapiro B.J."/>
        </authorList>
    </citation>
    <scope>NUCLEOTIDE SEQUENCE [LARGE SCALE GENOMIC DNA]</scope>
    <source>
        <strain evidence="1">Ma_OC_H_19870700_S124</strain>
    </source>
</reference>
<name>A0A552ARC0_MICAE</name>
<dbReference type="InterPro" id="IPR046576">
    <property type="entry name" value="DUF6636"/>
</dbReference>
<accession>A0A552ARC0</accession>
<comment type="caution">
    <text evidence="1">The sequence shown here is derived from an EMBL/GenBank/DDBJ whole genome shotgun (WGS) entry which is preliminary data.</text>
</comment>
<dbReference type="Pfam" id="PF20341">
    <property type="entry name" value="DUF6636"/>
    <property type="match status" value="1"/>
</dbReference>
<dbReference type="EMBL" id="SFBR01000059">
    <property type="protein sequence ID" value="TRT88018.1"/>
    <property type="molecule type" value="Genomic_DNA"/>
</dbReference>
<gene>
    <name evidence="1" type="ORF">EWV63_07005</name>
</gene>
<proteinExistence type="predicted"/>
<organism evidence="1 2">
    <name type="scientific">Microcystis aeruginosa Ma_OC_H_19870700_S124</name>
    <dbReference type="NCBI Taxonomy" id="2486262"/>
    <lineage>
        <taxon>Bacteria</taxon>
        <taxon>Bacillati</taxon>
        <taxon>Cyanobacteriota</taxon>
        <taxon>Cyanophyceae</taxon>
        <taxon>Oscillatoriophycideae</taxon>
        <taxon>Chroococcales</taxon>
        <taxon>Microcystaceae</taxon>
        <taxon>Microcystis</taxon>
    </lineage>
</organism>
<evidence type="ECO:0000313" key="1">
    <source>
        <dbReference type="EMBL" id="TRT88018.1"/>
    </source>
</evidence>
<dbReference type="Proteomes" id="UP000316280">
    <property type="component" value="Unassembled WGS sequence"/>
</dbReference>
<evidence type="ECO:0000313" key="2">
    <source>
        <dbReference type="Proteomes" id="UP000316280"/>
    </source>
</evidence>